<keyword evidence="4" id="KW-0479">Metal-binding</keyword>
<evidence type="ECO:0000256" key="10">
    <source>
        <dbReference type="ARBA" id="ARBA00023242"/>
    </source>
</evidence>
<dbReference type="FunFam" id="2.130.10.10:FF:000090">
    <property type="entry name" value="E3 ubiquitin-protein ligase RFWD2 isoform X1"/>
    <property type="match status" value="1"/>
</dbReference>
<keyword evidence="8" id="KW-0862">Zinc</keyword>
<keyword evidence="5" id="KW-0677">Repeat</keyword>
<feature type="repeat" description="WD" evidence="13">
    <location>
        <begin position="566"/>
        <end position="606"/>
    </location>
</feature>
<reference evidence="17" key="1">
    <citation type="journal article" date="2023" name="bioRxiv">
        <title>Improved chromosome-level genome assembly for marigold (Tagetes erecta).</title>
        <authorList>
            <person name="Jiang F."/>
            <person name="Yuan L."/>
            <person name="Wang S."/>
            <person name="Wang H."/>
            <person name="Xu D."/>
            <person name="Wang A."/>
            <person name="Fan W."/>
        </authorList>
    </citation>
    <scope>NUCLEOTIDE SEQUENCE</scope>
    <source>
        <strain evidence="17">WSJ</strain>
        <tissue evidence="17">Leaf</tissue>
    </source>
</reference>
<evidence type="ECO:0000259" key="16">
    <source>
        <dbReference type="PROSITE" id="PS50089"/>
    </source>
</evidence>
<evidence type="ECO:0000256" key="15">
    <source>
        <dbReference type="SAM" id="Phobius"/>
    </source>
</evidence>
<dbReference type="Pfam" id="PF00400">
    <property type="entry name" value="WD40"/>
    <property type="match status" value="3"/>
</dbReference>
<feature type="domain" description="RING-type" evidence="16">
    <location>
        <begin position="70"/>
        <end position="107"/>
    </location>
</feature>
<dbReference type="EMBL" id="JAUHHV010000007">
    <property type="protein sequence ID" value="KAK1416656.1"/>
    <property type="molecule type" value="Genomic_DNA"/>
</dbReference>
<keyword evidence="2 13" id="KW-0853">WD repeat</keyword>
<dbReference type="PROSITE" id="PS00678">
    <property type="entry name" value="WD_REPEATS_1"/>
    <property type="match status" value="1"/>
</dbReference>
<keyword evidence="15" id="KW-0812">Transmembrane</keyword>
<dbReference type="InterPro" id="IPR001841">
    <property type="entry name" value="Znf_RING"/>
</dbReference>
<dbReference type="SUPFAM" id="SSF57850">
    <property type="entry name" value="RING/U-box"/>
    <property type="match status" value="1"/>
</dbReference>
<keyword evidence="6 12" id="KW-0863">Zinc-finger</keyword>
<dbReference type="InterPro" id="IPR013083">
    <property type="entry name" value="Znf_RING/FYVE/PHD"/>
</dbReference>
<keyword evidence="3" id="KW-0808">Transferase</keyword>
<evidence type="ECO:0000313" key="18">
    <source>
        <dbReference type="Proteomes" id="UP001229421"/>
    </source>
</evidence>
<evidence type="ECO:0000256" key="13">
    <source>
        <dbReference type="PROSITE-ProRule" id="PRU00221"/>
    </source>
</evidence>
<keyword evidence="10" id="KW-0539">Nucleus</keyword>
<dbReference type="SMART" id="SM00320">
    <property type="entry name" value="WD40"/>
    <property type="match status" value="6"/>
</dbReference>
<gene>
    <name evidence="17" type="ORF">QVD17_25771</name>
</gene>
<keyword evidence="15" id="KW-0472">Membrane</keyword>
<dbReference type="PANTHER" id="PTHR44080:SF1">
    <property type="entry name" value="E3 UBIQUITIN-PROTEIN LIGASE COP1"/>
    <property type="match status" value="1"/>
</dbReference>
<dbReference type="AlphaFoldDB" id="A0AAD8NQ55"/>
<protein>
    <recommendedName>
        <fullName evidence="16">RING-type domain-containing protein</fullName>
    </recommendedName>
</protein>
<dbReference type="GO" id="GO:0009585">
    <property type="term" value="P:red, far-red light phototransduction"/>
    <property type="evidence" value="ECO:0007669"/>
    <property type="project" value="UniProtKB-KW"/>
</dbReference>
<dbReference type="Gene3D" id="2.130.10.10">
    <property type="entry name" value="YVTN repeat-like/Quinoprotein amine dehydrogenase"/>
    <property type="match status" value="1"/>
</dbReference>
<dbReference type="GO" id="GO:0061630">
    <property type="term" value="F:ubiquitin protein ligase activity"/>
    <property type="evidence" value="ECO:0007669"/>
    <property type="project" value="InterPro"/>
</dbReference>
<keyword evidence="9 14" id="KW-0175">Coiled coil</keyword>
<dbReference type="PANTHER" id="PTHR44080">
    <property type="entry name" value="E3 UBIQUITIN-PROTEIN LIGASE COP1"/>
    <property type="match status" value="1"/>
</dbReference>
<dbReference type="InterPro" id="IPR036322">
    <property type="entry name" value="WD40_repeat_dom_sf"/>
</dbReference>
<dbReference type="PROSITE" id="PS50082">
    <property type="entry name" value="WD_REPEATS_2"/>
    <property type="match status" value="2"/>
</dbReference>
<comment type="subcellular location">
    <subcellularLocation>
        <location evidence="1">Nucleus</location>
    </subcellularLocation>
</comment>
<dbReference type="SMART" id="SM00184">
    <property type="entry name" value="RING"/>
    <property type="match status" value="1"/>
</dbReference>
<evidence type="ECO:0000256" key="9">
    <source>
        <dbReference type="ARBA" id="ARBA00023054"/>
    </source>
</evidence>
<evidence type="ECO:0000256" key="8">
    <source>
        <dbReference type="ARBA" id="ARBA00022833"/>
    </source>
</evidence>
<feature type="transmembrane region" description="Helical" evidence="15">
    <location>
        <begin position="20"/>
        <end position="36"/>
    </location>
</feature>
<dbReference type="CDD" id="cd16504">
    <property type="entry name" value="RING-HC_COP1"/>
    <property type="match status" value="1"/>
</dbReference>
<keyword evidence="18" id="KW-1185">Reference proteome</keyword>
<evidence type="ECO:0000256" key="11">
    <source>
        <dbReference type="ARBA" id="ARBA00084091"/>
    </source>
</evidence>
<dbReference type="InterPro" id="IPR015943">
    <property type="entry name" value="WD40/YVTN_repeat-like_dom_sf"/>
</dbReference>
<name>A0AAD8NQ55_TARER</name>
<dbReference type="Proteomes" id="UP001229421">
    <property type="component" value="Unassembled WGS sequence"/>
</dbReference>
<dbReference type="GO" id="GO:0042802">
    <property type="term" value="F:identical protein binding"/>
    <property type="evidence" value="ECO:0007669"/>
    <property type="project" value="UniProtKB-ARBA"/>
</dbReference>
<evidence type="ECO:0000256" key="2">
    <source>
        <dbReference type="ARBA" id="ARBA00022574"/>
    </source>
</evidence>
<dbReference type="GO" id="GO:0008270">
    <property type="term" value="F:zinc ion binding"/>
    <property type="evidence" value="ECO:0007669"/>
    <property type="project" value="UniProtKB-KW"/>
</dbReference>
<keyword evidence="7" id="KW-0833">Ubl conjugation pathway</keyword>
<keyword evidence="15" id="KW-1133">Transmembrane helix</keyword>
<dbReference type="InterPro" id="IPR019775">
    <property type="entry name" value="WD40_repeat_CS"/>
</dbReference>
<evidence type="ECO:0000256" key="4">
    <source>
        <dbReference type="ARBA" id="ARBA00022723"/>
    </source>
</evidence>
<feature type="coiled-coil region" evidence="14">
    <location>
        <begin position="156"/>
        <end position="195"/>
    </location>
</feature>
<dbReference type="InterPro" id="IPR042755">
    <property type="entry name" value="COP1"/>
</dbReference>
<dbReference type="PROSITE" id="PS50089">
    <property type="entry name" value="ZF_RING_2"/>
    <property type="match status" value="1"/>
</dbReference>
<dbReference type="GO" id="GO:0043161">
    <property type="term" value="P:proteasome-mediated ubiquitin-dependent protein catabolic process"/>
    <property type="evidence" value="ECO:0007669"/>
    <property type="project" value="TreeGrafter"/>
</dbReference>
<evidence type="ECO:0000256" key="1">
    <source>
        <dbReference type="ARBA" id="ARBA00004123"/>
    </source>
</evidence>
<dbReference type="PROSITE" id="PS50294">
    <property type="entry name" value="WD_REPEATS_REGION"/>
    <property type="match status" value="2"/>
</dbReference>
<evidence type="ECO:0000313" key="17">
    <source>
        <dbReference type="EMBL" id="KAK1416656.1"/>
    </source>
</evidence>
<dbReference type="PROSITE" id="PS00518">
    <property type="entry name" value="ZF_RING_1"/>
    <property type="match status" value="1"/>
</dbReference>
<organism evidence="17 18">
    <name type="scientific">Tagetes erecta</name>
    <name type="common">African marigold</name>
    <dbReference type="NCBI Taxonomy" id="13708"/>
    <lineage>
        <taxon>Eukaryota</taxon>
        <taxon>Viridiplantae</taxon>
        <taxon>Streptophyta</taxon>
        <taxon>Embryophyta</taxon>
        <taxon>Tracheophyta</taxon>
        <taxon>Spermatophyta</taxon>
        <taxon>Magnoliopsida</taxon>
        <taxon>eudicotyledons</taxon>
        <taxon>Gunneridae</taxon>
        <taxon>Pentapetalae</taxon>
        <taxon>asterids</taxon>
        <taxon>campanulids</taxon>
        <taxon>Asterales</taxon>
        <taxon>Asteraceae</taxon>
        <taxon>Asteroideae</taxon>
        <taxon>Heliantheae alliance</taxon>
        <taxon>Tageteae</taxon>
        <taxon>Tagetes</taxon>
    </lineage>
</organism>
<feature type="repeat" description="WD" evidence="13">
    <location>
        <begin position="480"/>
        <end position="512"/>
    </location>
</feature>
<proteinExistence type="predicted"/>
<evidence type="ECO:0000256" key="7">
    <source>
        <dbReference type="ARBA" id="ARBA00022786"/>
    </source>
</evidence>
<evidence type="ECO:0000256" key="3">
    <source>
        <dbReference type="ARBA" id="ARBA00022679"/>
    </source>
</evidence>
<dbReference type="PRINTS" id="PR00320">
    <property type="entry name" value="GPROTEINBRPT"/>
</dbReference>
<evidence type="ECO:0000256" key="5">
    <source>
        <dbReference type="ARBA" id="ARBA00022737"/>
    </source>
</evidence>
<sequence length="696" mass="78793">MRYNSSREHHVLEIRSPNHHLLLFLPYLGLVWFGFIEGQSKAKHSMEDGSGGDLVPEAKDGETMDKDLLCPICMQIIKDAFLTSCGHSFCYICIITHLHNKTDCPSCASSLTTNHLYPNFLLDKLLKKTSASQVSKSASPLEQLRLALLQGYQVSVKEVDALLSLLSEKKRKLEQEEAERNMQNLLDFLHFLRKKKIDELNEVQTDIQYIKEDASLVERHRIELYRARDKYLSKMQMHSGELQESKSWFSSSINKDSNDLVFASGKTHAGVPTGNFQYKNADGKSQASSFGAQGKEASSVLTSQHTSQSSLAVIRKKRVQSQFNDLQQCYLQKRRQLVNPLQDHDKTDADFMQREGYSSALSDFQSVLSSFTQYSRLRVIAELRHGEIFHSANIVSSIEFDRDDEIFATADVSRRIKVFNFSTIVNEPPEAHRPVVEIPTRSKLSCLSWNKHTKNHIASSDYEGTVFVWDVNTQQSVMEYEEHEKRVWSVDFSRIEPSMLVSGSDDCKVKIWCTKQESSAINIDMKANICCVKYNPGSSTHVAVGSVDHHIHYYDLRNTSRPLHIFSGHQKTVSYVKFLSNDELASASTDSTLRLWDVKQHLPVRTFRGHTNEKNFVGLSVNSDFLACGSETNEVYSYHKAISKPLTWHRFGTPNVEDSDDDAGSYFISAVCWKSDSPTLLAANSLGTIKVLVLAA</sequence>
<accession>A0AAD8NQ55</accession>
<dbReference type="GO" id="GO:0005634">
    <property type="term" value="C:nucleus"/>
    <property type="evidence" value="ECO:0007669"/>
    <property type="project" value="UniProtKB-SubCell"/>
</dbReference>
<evidence type="ECO:0000256" key="14">
    <source>
        <dbReference type="SAM" id="Coils"/>
    </source>
</evidence>
<evidence type="ECO:0000256" key="6">
    <source>
        <dbReference type="ARBA" id="ARBA00022771"/>
    </source>
</evidence>
<dbReference type="InterPro" id="IPR001680">
    <property type="entry name" value="WD40_rpt"/>
</dbReference>
<dbReference type="InterPro" id="IPR017907">
    <property type="entry name" value="Znf_RING_CS"/>
</dbReference>
<keyword evidence="11" id="KW-0607">Phytochrome signaling pathway</keyword>
<evidence type="ECO:0000256" key="12">
    <source>
        <dbReference type="PROSITE-ProRule" id="PRU00175"/>
    </source>
</evidence>
<dbReference type="InterPro" id="IPR020472">
    <property type="entry name" value="WD40_PAC1"/>
</dbReference>
<dbReference type="Pfam" id="PF13923">
    <property type="entry name" value="zf-C3HC4_2"/>
    <property type="match status" value="1"/>
</dbReference>
<comment type="caution">
    <text evidence="17">The sequence shown here is derived from an EMBL/GenBank/DDBJ whole genome shotgun (WGS) entry which is preliminary data.</text>
</comment>
<dbReference type="SUPFAM" id="SSF50978">
    <property type="entry name" value="WD40 repeat-like"/>
    <property type="match status" value="1"/>
</dbReference>
<dbReference type="Gene3D" id="3.30.40.10">
    <property type="entry name" value="Zinc/RING finger domain, C3HC4 (zinc finger)"/>
    <property type="match status" value="1"/>
</dbReference>